<dbReference type="Pfam" id="PF01939">
    <property type="entry name" value="NucS_C"/>
    <property type="match status" value="1"/>
</dbReference>
<dbReference type="AlphaFoldDB" id="A0A532UU24"/>
<feature type="domain" description="EVE" evidence="2">
    <location>
        <begin position="157"/>
        <end position="295"/>
    </location>
</feature>
<gene>
    <name evidence="4" type="ORF">CEE37_13095</name>
</gene>
<proteinExistence type="predicted"/>
<dbReference type="InterPro" id="IPR002740">
    <property type="entry name" value="EVE_domain"/>
</dbReference>
<dbReference type="Proteomes" id="UP000319619">
    <property type="component" value="Unassembled WGS sequence"/>
</dbReference>
<comment type="caution">
    <text evidence="4">The sequence shown here is derived from an EMBL/GenBank/DDBJ whole genome shotgun (WGS) entry which is preliminary data.</text>
</comment>
<dbReference type="InterPro" id="IPR015947">
    <property type="entry name" value="PUA-like_sf"/>
</dbReference>
<name>A0A532UU24_UNCL8</name>
<dbReference type="InterPro" id="IPR002793">
    <property type="entry name" value="Endonuclease_NucS"/>
</dbReference>
<dbReference type="GO" id="GO:0003677">
    <property type="term" value="F:DNA binding"/>
    <property type="evidence" value="ECO:0007669"/>
    <property type="project" value="UniProtKB-KW"/>
</dbReference>
<dbReference type="CDD" id="cd22341">
    <property type="entry name" value="NucS-like"/>
    <property type="match status" value="1"/>
</dbReference>
<protein>
    <submittedName>
        <fullName evidence="4">Uncharacterized protein</fullName>
    </submittedName>
</protein>
<evidence type="ECO:0000313" key="4">
    <source>
        <dbReference type="EMBL" id="TKJ38448.1"/>
    </source>
</evidence>
<organism evidence="4 5">
    <name type="scientific">candidate division LCP-89 bacterium B3_LCP</name>
    <dbReference type="NCBI Taxonomy" id="2012998"/>
    <lineage>
        <taxon>Bacteria</taxon>
        <taxon>Pseudomonadati</taxon>
        <taxon>Bacteria division LCP-89</taxon>
    </lineage>
</organism>
<reference evidence="4 5" key="1">
    <citation type="submission" date="2017-06" db="EMBL/GenBank/DDBJ databases">
        <title>Novel microbial phyla capable of carbon fixation and sulfur reduction in deep-sea sediments.</title>
        <authorList>
            <person name="Huang J."/>
            <person name="Baker B."/>
            <person name="Wang Y."/>
        </authorList>
    </citation>
    <scope>NUCLEOTIDE SEQUENCE [LARGE SCALE GENOMIC DNA]</scope>
    <source>
        <strain evidence="4">B3_LCP</strain>
    </source>
</reference>
<dbReference type="Pfam" id="PF01878">
    <property type="entry name" value="EVE"/>
    <property type="match status" value="1"/>
</dbReference>
<evidence type="ECO:0000259" key="3">
    <source>
        <dbReference type="Pfam" id="PF01939"/>
    </source>
</evidence>
<dbReference type="InterPro" id="IPR011856">
    <property type="entry name" value="tRNA_endonuc-like_dom_sf"/>
</dbReference>
<dbReference type="PANTHER" id="PTHR38814">
    <property type="entry name" value="ENDONUCLEASE NUCS"/>
    <property type="match status" value="1"/>
</dbReference>
<accession>A0A532UU24</accession>
<sequence>MLEKDIENLIAEHPEDIFPEEGFKLIRQQYPIGGRRIDILFEDKFDRKVIIEVKRGILSREASGQIAEYYGLLKSQYPTDFYEMILCANVIPKERRLFLENIGIECKELGISSVSELAKKYDYTFLDDRSSFESDASSKTGDTSSLIDSTDDNDISAWIFQGNPQRYDILNALSDAEIGNNIHWLVNQHRKKIKKGHIGLIWMSGADAGIYALTRIESDPSFKAEFPAEKKYWLGTSEKENEIRVEMTILRRLINKPVLKKTLKGMAELGSLSILRHFQGTNFPVKNSEWRTISQFL</sequence>
<dbReference type="GO" id="GO:0004519">
    <property type="term" value="F:endonuclease activity"/>
    <property type="evidence" value="ECO:0007669"/>
    <property type="project" value="InterPro"/>
</dbReference>
<dbReference type="Gene3D" id="3.10.590.10">
    <property type="entry name" value="ph1033 like domains"/>
    <property type="match status" value="1"/>
</dbReference>
<evidence type="ECO:0000259" key="2">
    <source>
        <dbReference type="Pfam" id="PF01878"/>
    </source>
</evidence>
<feature type="domain" description="Endonuclease NucS C-terminal" evidence="3">
    <location>
        <begin position="3"/>
        <end position="110"/>
    </location>
</feature>
<evidence type="ECO:0000313" key="5">
    <source>
        <dbReference type="Proteomes" id="UP000319619"/>
    </source>
</evidence>
<dbReference type="InterPro" id="IPR048301">
    <property type="entry name" value="NucS_C"/>
</dbReference>
<evidence type="ECO:0000256" key="1">
    <source>
        <dbReference type="ARBA" id="ARBA00023125"/>
    </source>
</evidence>
<dbReference type="SUPFAM" id="SSF88697">
    <property type="entry name" value="PUA domain-like"/>
    <property type="match status" value="1"/>
</dbReference>
<dbReference type="EMBL" id="NJBN01000010">
    <property type="protein sequence ID" value="TKJ38448.1"/>
    <property type="molecule type" value="Genomic_DNA"/>
</dbReference>
<dbReference type="PANTHER" id="PTHR38814:SF1">
    <property type="entry name" value="ENDONUCLEASE NUCS"/>
    <property type="match status" value="1"/>
</dbReference>
<dbReference type="Gene3D" id="3.40.1350.10">
    <property type="match status" value="1"/>
</dbReference>
<keyword evidence="1" id="KW-0238">DNA-binding</keyword>